<keyword evidence="1" id="KW-0378">Hydrolase</keyword>
<evidence type="ECO:0000313" key="2">
    <source>
        <dbReference type="Proteomes" id="UP000616151"/>
    </source>
</evidence>
<name>A0ACC5RAE6_9HYPH</name>
<accession>A0ACC5RAE6</accession>
<dbReference type="EC" id="3.4.23.36" evidence="1"/>
<evidence type="ECO:0000313" key="1">
    <source>
        <dbReference type="EMBL" id="MBK1869466.1"/>
    </source>
</evidence>
<proteinExistence type="predicted"/>
<protein>
    <submittedName>
        <fullName evidence="1">Signal peptidase II</fullName>
        <ecNumber evidence="1">3.4.23.36</ecNumber>
    </submittedName>
</protein>
<dbReference type="Proteomes" id="UP000616151">
    <property type="component" value="Unassembled WGS sequence"/>
</dbReference>
<reference evidence="1" key="1">
    <citation type="submission" date="2021-01" db="EMBL/GenBank/DDBJ databases">
        <authorList>
            <person name="Sun Q."/>
        </authorList>
    </citation>
    <scope>NUCLEOTIDE SEQUENCE</scope>
    <source>
        <strain evidence="1">YIM B02566</strain>
    </source>
</reference>
<sequence>MRLWGALSVLGLVFAALSFGVDQTFKWWMLHVFDIEARQPVVLLPVFDLVLAWNQGVSYGWLSGGASQGLLITMALAISAGMWIWLAKVSRPVTAAGIGFILGGALANAFDRAVYGAVADFFSFHVGNFNWYIFNLADVAIVAGVGLLVYESFTEGRGS</sequence>
<comment type="caution">
    <text evidence="1">The sequence shown here is derived from an EMBL/GenBank/DDBJ whole genome shotgun (WGS) entry which is preliminary data.</text>
</comment>
<gene>
    <name evidence="1" type="primary">lspA</name>
    <name evidence="1" type="ORF">JHL16_24105</name>
</gene>
<dbReference type="EMBL" id="JAENHL010000008">
    <property type="protein sequence ID" value="MBK1869466.1"/>
    <property type="molecule type" value="Genomic_DNA"/>
</dbReference>
<keyword evidence="2" id="KW-1185">Reference proteome</keyword>
<organism evidence="1 2">
    <name type="scientific">Taklimakanibacter albus</name>
    <dbReference type="NCBI Taxonomy" id="2800327"/>
    <lineage>
        <taxon>Bacteria</taxon>
        <taxon>Pseudomonadati</taxon>
        <taxon>Pseudomonadota</taxon>
        <taxon>Alphaproteobacteria</taxon>
        <taxon>Hyphomicrobiales</taxon>
        <taxon>Aestuariivirgaceae</taxon>
        <taxon>Taklimakanibacter</taxon>
    </lineage>
</organism>